<accession>A0ABR2S4N7</accession>
<evidence type="ECO:0000313" key="1">
    <source>
        <dbReference type="EMBL" id="KAK9020159.1"/>
    </source>
</evidence>
<name>A0ABR2S4N7_9ROSI</name>
<dbReference type="EMBL" id="JBBPBN010000017">
    <property type="protein sequence ID" value="KAK9020159.1"/>
    <property type="molecule type" value="Genomic_DNA"/>
</dbReference>
<protein>
    <submittedName>
        <fullName evidence="1">Uncharacterized protein</fullName>
    </submittedName>
</protein>
<dbReference type="Proteomes" id="UP001396334">
    <property type="component" value="Unassembled WGS sequence"/>
</dbReference>
<reference evidence="1 2" key="1">
    <citation type="journal article" date="2024" name="G3 (Bethesda)">
        <title>Genome assembly of Hibiscus sabdariffa L. provides insights into metabolisms of medicinal natural products.</title>
        <authorList>
            <person name="Kim T."/>
        </authorList>
    </citation>
    <scope>NUCLEOTIDE SEQUENCE [LARGE SCALE GENOMIC DNA]</scope>
    <source>
        <strain evidence="1">TK-2024</strain>
        <tissue evidence="1">Old leaves</tissue>
    </source>
</reference>
<sequence length="204" mass="22971">MANSDLLPKDVVVNIHDEVSKKVAVSTPGDFLKKGVAKTWGEAFKKMEVSTLSKITTTKGQLNLSKKVAENPQGDAAKQVILDELVNIVVNESNEPLGSNTLFWNCHGAASNEFHLLFKNMACRNRLDVVDLFEPCISGRLVDKDWCFVTVVYASLNASRRKHLWEPLARLDPCEQASCNVNQSFRYLTTWQDHPHFKELLNLE</sequence>
<comment type="caution">
    <text evidence="1">The sequence shown here is derived from an EMBL/GenBank/DDBJ whole genome shotgun (WGS) entry which is preliminary data.</text>
</comment>
<keyword evidence="2" id="KW-1185">Reference proteome</keyword>
<gene>
    <name evidence="1" type="ORF">V6N11_054650</name>
</gene>
<organism evidence="1 2">
    <name type="scientific">Hibiscus sabdariffa</name>
    <name type="common">roselle</name>
    <dbReference type="NCBI Taxonomy" id="183260"/>
    <lineage>
        <taxon>Eukaryota</taxon>
        <taxon>Viridiplantae</taxon>
        <taxon>Streptophyta</taxon>
        <taxon>Embryophyta</taxon>
        <taxon>Tracheophyta</taxon>
        <taxon>Spermatophyta</taxon>
        <taxon>Magnoliopsida</taxon>
        <taxon>eudicotyledons</taxon>
        <taxon>Gunneridae</taxon>
        <taxon>Pentapetalae</taxon>
        <taxon>rosids</taxon>
        <taxon>malvids</taxon>
        <taxon>Malvales</taxon>
        <taxon>Malvaceae</taxon>
        <taxon>Malvoideae</taxon>
        <taxon>Hibiscus</taxon>
    </lineage>
</organism>
<proteinExistence type="predicted"/>
<evidence type="ECO:0000313" key="2">
    <source>
        <dbReference type="Proteomes" id="UP001396334"/>
    </source>
</evidence>